<dbReference type="Pfam" id="PF00382">
    <property type="entry name" value="TFIIB"/>
    <property type="match status" value="2"/>
</dbReference>
<evidence type="ECO:0000313" key="10">
    <source>
        <dbReference type="Proteomes" id="UP001281761"/>
    </source>
</evidence>
<keyword evidence="7" id="KW-0863">Zinc-finger</keyword>
<evidence type="ECO:0000256" key="6">
    <source>
        <dbReference type="ARBA" id="ARBA00031706"/>
    </source>
</evidence>
<dbReference type="Gene3D" id="1.10.472.10">
    <property type="entry name" value="Cyclin-like"/>
    <property type="match status" value="1"/>
</dbReference>
<dbReference type="PRINTS" id="PR00685">
    <property type="entry name" value="TIFACTORIIB"/>
</dbReference>
<comment type="caution">
    <text evidence="9">The sequence shown here is derived from an EMBL/GenBank/DDBJ whole genome shotgun (WGS) entry which is preliminary data.</text>
</comment>
<evidence type="ECO:0000313" key="9">
    <source>
        <dbReference type="EMBL" id="KAK2961515.1"/>
    </source>
</evidence>
<protein>
    <recommendedName>
        <fullName evidence="2">Transcription initiation factor IIB</fullName>
    </recommendedName>
    <alternativeName>
        <fullName evidence="6">General transcription factor TFIIB</fullName>
    </alternativeName>
</protein>
<keyword evidence="4" id="KW-0805">Transcription regulation</keyword>
<dbReference type="InterPro" id="IPR023486">
    <property type="entry name" value="TFIIB_CS"/>
</dbReference>
<organism evidence="9 10">
    <name type="scientific">Blattamonas nauphoetae</name>
    <dbReference type="NCBI Taxonomy" id="2049346"/>
    <lineage>
        <taxon>Eukaryota</taxon>
        <taxon>Metamonada</taxon>
        <taxon>Preaxostyla</taxon>
        <taxon>Oxymonadida</taxon>
        <taxon>Blattamonas</taxon>
    </lineage>
</organism>
<evidence type="ECO:0000256" key="3">
    <source>
        <dbReference type="ARBA" id="ARBA00022737"/>
    </source>
</evidence>
<evidence type="ECO:0000256" key="1">
    <source>
        <dbReference type="ARBA" id="ARBA00010857"/>
    </source>
</evidence>
<evidence type="ECO:0000256" key="4">
    <source>
        <dbReference type="ARBA" id="ARBA00023015"/>
    </source>
</evidence>
<dbReference type="PANTHER" id="PTHR11618:SF13">
    <property type="entry name" value="TRANSCRIPTION INITIATION FACTOR IIB"/>
    <property type="match status" value="1"/>
</dbReference>
<name>A0ABQ9YCR5_9EUKA</name>
<evidence type="ECO:0000256" key="7">
    <source>
        <dbReference type="PROSITE-ProRule" id="PRU00469"/>
    </source>
</evidence>
<dbReference type="Pfam" id="PF08271">
    <property type="entry name" value="Zn_Ribbon_TF"/>
    <property type="match status" value="1"/>
</dbReference>
<keyword evidence="7" id="KW-0479">Metal-binding</keyword>
<keyword evidence="7" id="KW-0862">Zinc</keyword>
<sequence length="317" mass="34963">MHNADADDFEYECPRCPGNKRIIENHKTGDVVCLNCGLVLAERIVDRHSEWRTFSNDDGNRDEMNRVGAAYDPRFTNVVSTRISSTDAQGRKVRGGLDSTSLRIQTGNSMSRTERTMLQAAGAVTEMCDKLGLSKNVVDLACSIYNEIITGQVLRGKNVKTIYATCIYAACKQLDVPKSIKEICDANDLKRSGISKAYKFVKERVPEKLTKAATDVYIRQYCHKLALKGPIVDAMSTASENILARGHLGGRNPKTICAVSIYLISQLSSTPKSFKEIATVIDIGEQTVRHAYKDIYPNWGEVIPTNFAPVSASPPPP</sequence>
<keyword evidence="10" id="KW-1185">Reference proteome</keyword>
<keyword evidence="3" id="KW-0677">Repeat</keyword>
<accession>A0ABQ9YCR5</accession>
<dbReference type="InterPro" id="IPR013763">
    <property type="entry name" value="Cyclin-like_dom"/>
</dbReference>
<dbReference type="PROSITE" id="PS00782">
    <property type="entry name" value="TFIIB"/>
    <property type="match status" value="1"/>
</dbReference>
<dbReference type="PANTHER" id="PTHR11618">
    <property type="entry name" value="TRANSCRIPTION INITIATION FACTOR IIB-RELATED"/>
    <property type="match status" value="1"/>
</dbReference>
<dbReference type="SMART" id="SM00385">
    <property type="entry name" value="CYCLIN"/>
    <property type="match status" value="2"/>
</dbReference>
<dbReference type="InterPro" id="IPR013137">
    <property type="entry name" value="Znf_TFIIB"/>
</dbReference>
<dbReference type="InterPro" id="IPR013150">
    <property type="entry name" value="TFIIB_cyclin"/>
</dbReference>
<dbReference type="Gene3D" id="1.10.472.170">
    <property type="match status" value="1"/>
</dbReference>
<comment type="similarity">
    <text evidence="1">Belongs to the TFIIB family.</text>
</comment>
<dbReference type="EMBL" id="JARBJD010000016">
    <property type="protein sequence ID" value="KAK2961515.1"/>
    <property type="molecule type" value="Genomic_DNA"/>
</dbReference>
<gene>
    <name evidence="9" type="ORF">BLNAU_3637</name>
</gene>
<dbReference type="SUPFAM" id="SSF57783">
    <property type="entry name" value="Zinc beta-ribbon"/>
    <property type="match status" value="1"/>
</dbReference>
<proteinExistence type="inferred from homology"/>
<dbReference type="InterPro" id="IPR036915">
    <property type="entry name" value="Cyclin-like_sf"/>
</dbReference>
<evidence type="ECO:0000256" key="2">
    <source>
        <dbReference type="ARBA" id="ARBA00013932"/>
    </source>
</evidence>
<evidence type="ECO:0000259" key="8">
    <source>
        <dbReference type="PROSITE" id="PS51134"/>
    </source>
</evidence>
<evidence type="ECO:0000256" key="5">
    <source>
        <dbReference type="ARBA" id="ARBA00023163"/>
    </source>
</evidence>
<dbReference type="PROSITE" id="PS51134">
    <property type="entry name" value="ZF_TFIIB"/>
    <property type="match status" value="1"/>
</dbReference>
<dbReference type="InterPro" id="IPR000812">
    <property type="entry name" value="TFIIB"/>
</dbReference>
<reference evidence="9 10" key="1">
    <citation type="journal article" date="2022" name="bioRxiv">
        <title>Genomics of Preaxostyla Flagellates Illuminates Evolutionary Transitions and the Path Towards Mitochondrial Loss.</title>
        <authorList>
            <person name="Novak L.V.F."/>
            <person name="Treitli S.C."/>
            <person name="Pyrih J."/>
            <person name="Halakuc P."/>
            <person name="Pipaliya S.V."/>
            <person name="Vacek V."/>
            <person name="Brzon O."/>
            <person name="Soukal P."/>
            <person name="Eme L."/>
            <person name="Dacks J.B."/>
            <person name="Karnkowska A."/>
            <person name="Elias M."/>
            <person name="Hampl V."/>
        </authorList>
    </citation>
    <scope>NUCLEOTIDE SEQUENCE [LARGE SCALE GENOMIC DNA]</scope>
    <source>
        <strain evidence="9">NAU3</strain>
        <tissue evidence="9">Gut</tissue>
    </source>
</reference>
<feature type="domain" description="TFIIB-type" evidence="8">
    <location>
        <begin position="9"/>
        <end position="41"/>
    </location>
</feature>
<keyword evidence="5" id="KW-0804">Transcription</keyword>
<dbReference type="Proteomes" id="UP001281761">
    <property type="component" value="Unassembled WGS sequence"/>
</dbReference>
<dbReference type="SUPFAM" id="SSF47954">
    <property type="entry name" value="Cyclin-like"/>
    <property type="match status" value="2"/>
</dbReference>